<accession>G4T4R2</accession>
<reference evidence="1 2" key="1">
    <citation type="journal article" date="2012" name="J. Bacteriol.">
        <title>Genome sequence of the haloalkaliphilic methanotrophic bacterium Methylomicrobium alcaliphilum 20Z.</title>
        <authorList>
            <person name="Vuilleumier S."/>
            <person name="Khmelenina V.N."/>
            <person name="Bringel F."/>
            <person name="Reshetnikov A.S."/>
            <person name="Lajus A."/>
            <person name="Mangenot S."/>
            <person name="Rouy Z."/>
            <person name="Op den Camp H.J."/>
            <person name="Jetten M.S."/>
            <person name="Dispirito A.A."/>
            <person name="Dunfield P."/>
            <person name="Klotz M.G."/>
            <person name="Semrau J.D."/>
            <person name="Stein L.Y."/>
            <person name="Barbe V."/>
            <person name="Medigue C."/>
            <person name="Trotsenko Y.A."/>
            <person name="Kalyuzhnaya M.G."/>
        </authorList>
    </citation>
    <scope>NUCLEOTIDE SEQUENCE [LARGE SCALE GENOMIC DNA]</scope>
    <source>
        <strain evidence="2">DSM 19304 / NCIMB 14124 / VKM B-2133 / 20Z</strain>
    </source>
</reference>
<proteinExistence type="predicted"/>
<dbReference type="Proteomes" id="UP000008315">
    <property type="component" value="Plasmid MEALZ_p"/>
</dbReference>
<dbReference type="KEGG" id="mah:MEALZ_p0113"/>
<keyword evidence="1" id="KW-0614">Plasmid</keyword>
<keyword evidence="2" id="KW-1185">Reference proteome</keyword>
<dbReference type="RefSeq" id="WP_014133174.1">
    <property type="nucleotide sequence ID" value="NC_016108.1"/>
</dbReference>
<protein>
    <submittedName>
        <fullName evidence="1">Uncharacterized protein</fullName>
    </submittedName>
</protein>
<geneLocation type="plasmid" evidence="1 2">
    <name>MEALZ_p</name>
</geneLocation>
<name>G4T4R2_META2</name>
<dbReference type="AlphaFoldDB" id="G4T4R2"/>
<dbReference type="HOGENOM" id="CLU_2880675_0_0_6"/>
<evidence type="ECO:0000313" key="2">
    <source>
        <dbReference type="Proteomes" id="UP000008315"/>
    </source>
</evidence>
<organism evidence="1 2">
    <name type="scientific">Methylotuvimicrobium alcaliphilum (strain DSM 19304 / NCIMB 14124 / VKM B-2133 / 20Z)</name>
    <name type="common">Methylomicrobium alcaliphilum</name>
    <dbReference type="NCBI Taxonomy" id="1091494"/>
    <lineage>
        <taxon>Bacteria</taxon>
        <taxon>Pseudomonadati</taxon>
        <taxon>Pseudomonadota</taxon>
        <taxon>Gammaproteobacteria</taxon>
        <taxon>Methylococcales</taxon>
        <taxon>Methylococcaceae</taxon>
        <taxon>Methylotuvimicrobium</taxon>
    </lineage>
</organism>
<evidence type="ECO:0000313" key="1">
    <source>
        <dbReference type="EMBL" id="CCE25818.1"/>
    </source>
</evidence>
<dbReference type="EMBL" id="FO082061">
    <property type="protein sequence ID" value="CCE25818.1"/>
    <property type="molecule type" value="Genomic_DNA"/>
</dbReference>
<gene>
    <name evidence="1" type="ordered locus">MEALZ_p0113</name>
</gene>
<sequence>MKILKITTHWTPEEADCVYQLLDDLKEAIWQRYGEDILDMYKTIQDEQQAEHEECDFNDEIPF</sequence>